<comment type="subcellular location">
    <subcellularLocation>
        <location evidence="1">Membrane</location>
        <topology evidence="1">Single-pass membrane protein</topology>
    </subcellularLocation>
</comment>
<sequence length="132" mass="14427">MIRVALLTMSVVVFGVTADAQSDADEDAVPIVPPVPTYPPMAAMLGLEGYCEVRFSVDENGYTFSLTTSCTQPIFCYQSKKAVSLAQFEPKRIGGRALPRFNVVYPLEYRLEGEVSEINMSSFGPCDENSVS</sequence>
<evidence type="ECO:0000256" key="2">
    <source>
        <dbReference type="ARBA" id="ARBA00022692"/>
    </source>
</evidence>
<dbReference type="Proteomes" id="UP001083770">
    <property type="component" value="Unassembled WGS sequence"/>
</dbReference>
<dbReference type="Pfam" id="PF03544">
    <property type="entry name" value="TonB_C"/>
    <property type="match status" value="1"/>
</dbReference>
<name>A0ABT4LXY4_9PROT</name>
<dbReference type="EMBL" id="JAPWGW010000004">
    <property type="protein sequence ID" value="MCZ4298982.1"/>
    <property type="molecule type" value="Genomic_DNA"/>
</dbReference>
<evidence type="ECO:0000259" key="6">
    <source>
        <dbReference type="PROSITE" id="PS52015"/>
    </source>
</evidence>
<gene>
    <name evidence="7" type="ORF">O4G74_13005</name>
</gene>
<dbReference type="SUPFAM" id="SSF74653">
    <property type="entry name" value="TolA/TonB C-terminal domain"/>
    <property type="match status" value="1"/>
</dbReference>
<reference evidence="7" key="1">
    <citation type="submission" date="2022-12" db="EMBL/GenBank/DDBJ databases">
        <title>Bacterial isolates from different developmental stages of Nematostella vectensis.</title>
        <authorList>
            <person name="Fraune S."/>
        </authorList>
    </citation>
    <scope>NUCLEOTIDE SEQUENCE</scope>
    <source>
        <strain evidence="7">G21632-S1</strain>
    </source>
</reference>
<comment type="caution">
    <text evidence="7">The sequence shown here is derived from an EMBL/GenBank/DDBJ whole genome shotgun (WGS) entry which is preliminary data.</text>
</comment>
<evidence type="ECO:0000313" key="7">
    <source>
        <dbReference type="EMBL" id="MCZ4298982.1"/>
    </source>
</evidence>
<organism evidence="7 8">
    <name type="scientific">Henriciella marina</name>
    <dbReference type="NCBI Taxonomy" id="453851"/>
    <lineage>
        <taxon>Bacteria</taxon>
        <taxon>Pseudomonadati</taxon>
        <taxon>Pseudomonadota</taxon>
        <taxon>Alphaproteobacteria</taxon>
        <taxon>Hyphomonadales</taxon>
        <taxon>Hyphomonadaceae</taxon>
        <taxon>Henriciella</taxon>
    </lineage>
</organism>
<dbReference type="Gene3D" id="3.30.1150.10">
    <property type="match status" value="1"/>
</dbReference>
<protein>
    <submittedName>
        <fullName evidence="7">TonB family protein</fullName>
    </submittedName>
</protein>
<proteinExistence type="predicted"/>
<keyword evidence="2" id="KW-0812">Transmembrane</keyword>
<feature type="domain" description="TonB C-terminal" evidence="6">
    <location>
        <begin position="23"/>
        <end position="118"/>
    </location>
</feature>
<evidence type="ECO:0000313" key="8">
    <source>
        <dbReference type="Proteomes" id="UP001083770"/>
    </source>
</evidence>
<feature type="chain" id="PRO_5045646223" evidence="5">
    <location>
        <begin position="21"/>
        <end position="132"/>
    </location>
</feature>
<evidence type="ECO:0000256" key="1">
    <source>
        <dbReference type="ARBA" id="ARBA00004167"/>
    </source>
</evidence>
<feature type="signal peptide" evidence="5">
    <location>
        <begin position="1"/>
        <end position="20"/>
    </location>
</feature>
<keyword evidence="3" id="KW-1133">Transmembrane helix</keyword>
<evidence type="ECO:0000256" key="5">
    <source>
        <dbReference type="SAM" id="SignalP"/>
    </source>
</evidence>
<keyword evidence="5" id="KW-0732">Signal</keyword>
<keyword evidence="4" id="KW-0472">Membrane</keyword>
<dbReference type="RefSeq" id="WP_269403044.1">
    <property type="nucleotide sequence ID" value="NZ_JAPWGW010000004.1"/>
</dbReference>
<dbReference type="PROSITE" id="PS52015">
    <property type="entry name" value="TONB_CTD"/>
    <property type="match status" value="1"/>
</dbReference>
<evidence type="ECO:0000256" key="4">
    <source>
        <dbReference type="ARBA" id="ARBA00023136"/>
    </source>
</evidence>
<dbReference type="InterPro" id="IPR037682">
    <property type="entry name" value="TonB_C"/>
</dbReference>
<dbReference type="InterPro" id="IPR006260">
    <property type="entry name" value="TonB/TolA_C"/>
</dbReference>
<keyword evidence="8" id="KW-1185">Reference proteome</keyword>
<accession>A0ABT4LXY4</accession>
<dbReference type="NCBIfam" id="TIGR01352">
    <property type="entry name" value="tonB_Cterm"/>
    <property type="match status" value="1"/>
</dbReference>
<evidence type="ECO:0000256" key="3">
    <source>
        <dbReference type="ARBA" id="ARBA00022989"/>
    </source>
</evidence>